<keyword evidence="2" id="KW-0238">DNA-binding</keyword>
<proteinExistence type="predicted"/>
<dbReference type="Pfam" id="PF07729">
    <property type="entry name" value="FCD"/>
    <property type="match status" value="1"/>
</dbReference>
<evidence type="ECO:0000256" key="2">
    <source>
        <dbReference type="ARBA" id="ARBA00023125"/>
    </source>
</evidence>
<dbReference type="RefSeq" id="WP_379140663.1">
    <property type="nucleotide sequence ID" value="NZ_JBHUEN010000013.1"/>
</dbReference>
<protein>
    <submittedName>
        <fullName evidence="5">FadR/GntR family transcriptional regulator</fullName>
    </submittedName>
</protein>
<evidence type="ECO:0000259" key="4">
    <source>
        <dbReference type="PROSITE" id="PS50949"/>
    </source>
</evidence>
<dbReference type="SUPFAM" id="SSF46785">
    <property type="entry name" value="Winged helix' DNA-binding domain"/>
    <property type="match status" value="1"/>
</dbReference>
<keyword evidence="3" id="KW-0804">Transcription</keyword>
<dbReference type="CDD" id="cd07377">
    <property type="entry name" value="WHTH_GntR"/>
    <property type="match status" value="1"/>
</dbReference>
<dbReference type="SMART" id="SM00345">
    <property type="entry name" value="HTH_GNTR"/>
    <property type="match status" value="1"/>
</dbReference>
<dbReference type="Gene3D" id="1.20.120.530">
    <property type="entry name" value="GntR ligand-binding domain-like"/>
    <property type="match status" value="1"/>
</dbReference>
<name>A0ABW4R559_9RHOB</name>
<sequence length="250" mass="27531">MRPSAAQIGQRDRLHETVSARLEERILGGDLQVGDKLDSESAIAREFGVSTRAVREAIQTLVTKGLVARRHGAPTTVVRQDVGEFLDTLAVSVRQRLSSDQSYLEELMAARRMIETEVLGMLCGRPDPIAAPVTEALVAMRKARDAADFPGFVNADAAFHLALVHSAGNRILSIMYDNFAALINEVIQLSSRVLSKSLEDAYDEHAEIYDRVRNRDGAGAVTLVRAQIDHSATRLRIAIEKTRTEEKRDG</sequence>
<dbReference type="Proteomes" id="UP001597213">
    <property type="component" value="Unassembled WGS sequence"/>
</dbReference>
<dbReference type="InterPro" id="IPR011711">
    <property type="entry name" value="GntR_C"/>
</dbReference>
<dbReference type="InterPro" id="IPR036390">
    <property type="entry name" value="WH_DNA-bd_sf"/>
</dbReference>
<dbReference type="PROSITE" id="PS50949">
    <property type="entry name" value="HTH_GNTR"/>
    <property type="match status" value="1"/>
</dbReference>
<reference evidence="6" key="1">
    <citation type="journal article" date="2019" name="Int. J. Syst. Evol. Microbiol.">
        <title>The Global Catalogue of Microorganisms (GCM) 10K type strain sequencing project: providing services to taxonomists for standard genome sequencing and annotation.</title>
        <authorList>
            <consortium name="The Broad Institute Genomics Platform"/>
            <consortium name="The Broad Institute Genome Sequencing Center for Infectious Disease"/>
            <person name="Wu L."/>
            <person name="Ma J."/>
        </authorList>
    </citation>
    <scope>NUCLEOTIDE SEQUENCE [LARGE SCALE GENOMIC DNA]</scope>
    <source>
        <strain evidence="6">CCUG 56029</strain>
    </source>
</reference>
<evidence type="ECO:0000256" key="3">
    <source>
        <dbReference type="ARBA" id="ARBA00023163"/>
    </source>
</evidence>
<evidence type="ECO:0000313" key="6">
    <source>
        <dbReference type="Proteomes" id="UP001597213"/>
    </source>
</evidence>
<dbReference type="Gene3D" id="1.10.10.10">
    <property type="entry name" value="Winged helix-like DNA-binding domain superfamily/Winged helix DNA-binding domain"/>
    <property type="match status" value="1"/>
</dbReference>
<dbReference type="SUPFAM" id="SSF48008">
    <property type="entry name" value="GntR ligand-binding domain-like"/>
    <property type="match status" value="1"/>
</dbReference>
<keyword evidence="6" id="KW-1185">Reference proteome</keyword>
<dbReference type="InterPro" id="IPR000524">
    <property type="entry name" value="Tscrpt_reg_HTH_GntR"/>
</dbReference>
<dbReference type="InterPro" id="IPR036388">
    <property type="entry name" value="WH-like_DNA-bd_sf"/>
</dbReference>
<gene>
    <name evidence="5" type="ORF">ACFSCT_05140</name>
</gene>
<evidence type="ECO:0000313" key="5">
    <source>
        <dbReference type="EMBL" id="MFD1881099.1"/>
    </source>
</evidence>
<feature type="domain" description="HTH gntR-type" evidence="4">
    <location>
        <begin position="12"/>
        <end position="80"/>
    </location>
</feature>
<comment type="caution">
    <text evidence="5">The sequence shown here is derived from an EMBL/GenBank/DDBJ whole genome shotgun (WGS) entry which is preliminary data.</text>
</comment>
<keyword evidence="1" id="KW-0805">Transcription regulation</keyword>
<dbReference type="EMBL" id="JBHUEN010000013">
    <property type="protein sequence ID" value="MFD1881099.1"/>
    <property type="molecule type" value="Genomic_DNA"/>
</dbReference>
<dbReference type="PANTHER" id="PTHR43537">
    <property type="entry name" value="TRANSCRIPTIONAL REGULATOR, GNTR FAMILY"/>
    <property type="match status" value="1"/>
</dbReference>
<organism evidence="5 6">
    <name type="scientific">Paracoccus pacificus</name>
    <dbReference type="NCBI Taxonomy" id="1463598"/>
    <lineage>
        <taxon>Bacteria</taxon>
        <taxon>Pseudomonadati</taxon>
        <taxon>Pseudomonadota</taxon>
        <taxon>Alphaproteobacteria</taxon>
        <taxon>Rhodobacterales</taxon>
        <taxon>Paracoccaceae</taxon>
        <taxon>Paracoccus</taxon>
    </lineage>
</organism>
<evidence type="ECO:0000256" key="1">
    <source>
        <dbReference type="ARBA" id="ARBA00023015"/>
    </source>
</evidence>
<dbReference type="PANTHER" id="PTHR43537:SF5">
    <property type="entry name" value="UXU OPERON TRANSCRIPTIONAL REGULATOR"/>
    <property type="match status" value="1"/>
</dbReference>
<dbReference type="InterPro" id="IPR008920">
    <property type="entry name" value="TF_FadR/GntR_C"/>
</dbReference>
<accession>A0ABW4R559</accession>
<dbReference type="Pfam" id="PF00392">
    <property type="entry name" value="GntR"/>
    <property type="match status" value="1"/>
</dbReference>
<dbReference type="SMART" id="SM00895">
    <property type="entry name" value="FCD"/>
    <property type="match status" value="1"/>
</dbReference>